<dbReference type="EMBL" id="JACHNF010000001">
    <property type="protein sequence ID" value="MBB5978474.1"/>
    <property type="molecule type" value="Genomic_DNA"/>
</dbReference>
<proteinExistence type="predicted"/>
<name>A0A841DH60_9ACTN</name>
<protein>
    <submittedName>
        <fullName evidence="1">Vacuolar-type H+-ATPase subunit F/Vma7</fullName>
    </submittedName>
</protein>
<dbReference type="RefSeq" id="WP_202887277.1">
    <property type="nucleotide sequence ID" value="NZ_BAAAVN010000004.1"/>
</dbReference>
<reference evidence="1 2" key="1">
    <citation type="submission" date="2020-08" db="EMBL/GenBank/DDBJ databases">
        <title>Sequencing the genomes of 1000 actinobacteria strains.</title>
        <authorList>
            <person name="Klenk H.-P."/>
        </authorList>
    </citation>
    <scope>NUCLEOTIDE SEQUENCE [LARGE SCALE GENOMIC DNA]</scope>
    <source>
        <strain evidence="1 2">DSM 17294</strain>
    </source>
</reference>
<keyword evidence="2" id="KW-1185">Reference proteome</keyword>
<evidence type="ECO:0000313" key="1">
    <source>
        <dbReference type="EMBL" id="MBB5978474.1"/>
    </source>
</evidence>
<organism evidence="1 2">
    <name type="scientific">Kribbella solani</name>
    <dbReference type="NCBI Taxonomy" id="236067"/>
    <lineage>
        <taxon>Bacteria</taxon>
        <taxon>Bacillati</taxon>
        <taxon>Actinomycetota</taxon>
        <taxon>Actinomycetes</taxon>
        <taxon>Propionibacteriales</taxon>
        <taxon>Kribbellaceae</taxon>
        <taxon>Kribbella</taxon>
    </lineage>
</organism>
<evidence type="ECO:0000313" key="2">
    <source>
        <dbReference type="Proteomes" id="UP000558997"/>
    </source>
</evidence>
<accession>A0A841DH60</accession>
<dbReference type="AlphaFoldDB" id="A0A841DH60"/>
<dbReference type="Proteomes" id="UP000558997">
    <property type="component" value="Unassembled WGS sequence"/>
</dbReference>
<gene>
    <name evidence="1" type="ORF">HDA44_001815</name>
</gene>
<comment type="caution">
    <text evidence="1">The sequence shown here is derived from an EMBL/GenBank/DDBJ whole genome shotgun (WGS) entry which is preliminary data.</text>
</comment>
<sequence length="80" mass="8187">MTLMTRMTQVAVLGAPSRAAGYGLAGARLLMATTPDEVRLQWSRLPAAVGVVLLTAAAADALGPERLGTAAVLTVVLPDE</sequence>